<reference evidence="1" key="1">
    <citation type="submission" date="2021-12" db="EMBL/GenBank/DDBJ databases">
        <authorList>
            <person name="Rodrigo-Torres L."/>
            <person name="Arahal R. D."/>
            <person name="Lucena T."/>
        </authorList>
    </citation>
    <scope>NUCLEOTIDE SEQUENCE</scope>
    <source>
        <strain evidence="1">CECT 8226</strain>
    </source>
</reference>
<dbReference type="Gene3D" id="1.50.10.140">
    <property type="match status" value="1"/>
</dbReference>
<name>A0ABN8DHS6_9VIBR</name>
<organism evidence="1 2">
    <name type="scientific">Vibrio hippocampi</name>
    <dbReference type="NCBI Taxonomy" id="654686"/>
    <lineage>
        <taxon>Bacteria</taxon>
        <taxon>Pseudomonadati</taxon>
        <taxon>Pseudomonadota</taxon>
        <taxon>Gammaproteobacteria</taxon>
        <taxon>Vibrionales</taxon>
        <taxon>Vibrionaceae</taxon>
        <taxon>Vibrio</taxon>
    </lineage>
</organism>
<evidence type="ECO:0000313" key="2">
    <source>
        <dbReference type="Proteomes" id="UP000838160"/>
    </source>
</evidence>
<dbReference type="PROSITE" id="PS51257">
    <property type="entry name" value="PROKAR_LIPOPROTEIN"/>
    <property type="match status" value="1"/>
</dbReference>
<dbReference type="Proteomes" id="UP000838160">
    <property type="component" value="Unassembled WGS sequence"/>
</dbReference>
<gene>
    <name evidence="1" type="ORF">VHP8226_00911</name>
</gene>
<evidence type="ECO:0008006" key="3">
    <source>
        <dbReference type="Google" id="ProtNLM"/>
    </source>
</evidence>
<proteinExistence type="predicted"/>
<dbReference type="RefSeq" id="WP_237483928.1">
    <property type="nucleotide sequence ID" value="NZ_CAKLCM010000002.1"/>
</dbReference>
<comment type="caution">
    <text evidence="1">The sequence shown here is derived from an EMBL/GenBank/DDBJ whole genome shotgun (WGS) entry which is preliminary data.</text>
</comment>
<keyword evidence="2" id="KW-1185">Reference proteome</keyword>
<sequence length="458" mass="50248">MNFKLLSLITLSAAILTGCNSGGGSNNDDSTPPTVPEEDVITQIRIESKYYPTGFEQSLQDNMDYFIDGVGVSTSAHIPFDHVLVNDGEITPSTYTNISTIALYINVLIQMVEFGDEAAITRLSTVLSTLENAPKWNGLFYWLYQIEGDALTIDDSAIASAVDNGIMSFTLAGLYGALNNHTDERLNQLSLRAEALLNEQVTGWSVLYDPIQGYLRAGWDKNAFAYLPYYLDRKANESRLATLWAVMVTNGQVPSTAFTDMTLVRGEVSNAGLSVTPMLTWDGSYFQATLPALWLDESSLMPSYEMVEEFTQVHLQYADEHNIPFVSASSTIDDGYAAFGLESVSESHRKYSNSIETGTTGTPHALALYYMLSPTDAIQRLNQLILTYPQIETSAGWADAIDSSGQVSSKVIGLDQGMFVGAFFADSVREHVAAYIDFKGQTSTLQTLYSTFVADEIL</sequence>
<evidence type="ECO:0000313" key="1">
    <source>
        <dbReference type="EMBL" id="CAH0525310.1"/>
    </source>
</evidence>
<accession>A0ABN8DHS6</accession>
<dbReference type="EMBL" id="CAKLCM010000002">
    <property type="protein sequence ID" value="CAH0525310.1"/>
    <property type="molecule type" value="Genomic_DNA"/>
</dbReference>
<protein>
    <recommendedName>
        <fullName evidence="3">Glycoamylase-like domain-containing protein</fullName>
    </recommendedName>
</protein>